<keyword evidence="5 9" id="KW-0547">Nucleotide-binding</keyword>
<dbReference type="EMBL" id="JBHTKN010000005">
    <property type="protein sequence ID" value="MFD1042584.1"/>
    <property type="molecule type" value="Genomic_DNA"/>
</dbReference>
<dbReference type="CDD" id="cd02021">
    <property type="entry name" value="GntK"/>
    <property type="match status" value="1"/>
</dbReference>
<evidence type="ECO:0000256" key="2">
    <source>
        <dbReference type="ARBA" id="ARBA00008420"/>
    </source>
</evidence>
<dbReference type="InterPro" id="IPR006001">
    <property type="entry name" value="Therm_gnt_kin"/>
</dbReference>
<proteinExistence type="inferred from homology"/>
<evidence type="ECO:0000256" key="4">
    <source>
        <dbReference type="ARBA" id="ARBA00022679"/>
    </source>
</evidence>
<comment type="pathway">
    <text evidence="1">Carbohydrate acid metabolism.</text>
</comment>
<dbReference type="SUPFAM" id="SSF52540">
    <property type="entry name" value="P-loop containing nucleoside triphosphate hydrolases"/>
    <property type="match status" value="1"/>
</dbReference>
<evidence type="ECO:0000256" key="3">
    <source>
        <dbReference type="ARBA" id="ARBA00012054"/>
    </source>
</evidence>
<dbReference type="EC" id="2.7.1.12" evidence="3 9"/>
<evidence type="ECO:0000313" key="11">
    <source>
        <dbReference type="Proteomes" id="UP001597033"/>
    </source>
</evidence>
<evidence type="ECO:0000313" key="10">
    <source>
        <dbReference type="EMBL" id="MFD1042584.1"/>
    </source>
</evidence>
<comment type="catalytic activity">
    <reaction evidence="8 9">
        <text>D-gluconate + ATP = 6-phospho-D-gluconate + ADP + H(+)</text>
        <dbReference type="Rhea" id="RHEA:19433"/>
        <dbReference type="ChEBI" id="CHEBI:15378"/>
        <dbReference type="ChEBI" id="CHEBI:18391"/>
        <dbReference type="ChEBI" id="CHEBI:30616"/>
        <dbReference type="ChEBI" id="CHEBI:58759"/>
        <dbReference type="ChEBI" id="CHEBI:456216"/>
        <dbReference type="EC" id="2.7.1.12"/>
    </reaction>
</comment>
<evidence type="ECO:0000256" key="9">
    <source>
        <dbReference type="RuleBase" id="RU363066"/>
    </source>
</evidence>
<comment type="similarity">
    <text evidence="2 9">Belongs to the gluconokinase GntK/GntV family.</text>
</comment>
<accession>A0ABW3LYZ2</accession>
<evidence type="ECO:0000256" key="1">
    <source>
        <dbReference type="ARBA" id="ARBA00004761"/>
    </source>
</evidence>
<dbReference type="PANTHER" id="PTHR43442">
    <property type="entry name" value="GLUCONOKINASE-RELATED"/>
    <property type="match status" value="1"/>
</dbReference>
<name>A0ABW3LYZ2_9GAMM</name>
<evidence type="ECO:0000256" key="8">
    <source>
        <dbReference type="ARBA" id="ARBA00048090"/>
    </source>
</evidence>
<keyword evidence="7 9" id="KW-0067">ATP-binding</keyword>
<keyword evidence="6 9" id="KW-0418">Kinase</keyword>
<reference evidence="11" key="1">
    <citation type="journal article" date="2019" name="Int. J. Syst. Evol. Microbiol.">
        <title>The Global Catalogue of Microorganisms (GCM) 10K type strain sequencing project: providing services to taxonomists for standard genome sequencing and annotation.</title>
        <authorList>
            <consortium name="The Broad Institute Genomics Platform"/>
            <consortium name="The Broad Institute Genome Sequencing Center for Infectious Disease"/>
            <person name="Wu L."/>
            <person name="Ma J."/>
        </authorList>
    </citation>
    <scope>NUCLEOTIDE SEQUENCE [LARGE SCALE GENOMIC DNA]</scope>
    <source>
        <strain evidence="11">CCUG 55854</strain>
    </source>
</reference>
<keyword evidence="11" id="KW-1185">Reference proteome</keyword>
<dbReference type="NCBIfam" id="TIGR01313">
    <property type="entry name" value="therm_gnt_kin"/>
    <property type="match status" value="1"/>
</dbReference>
<protein>
    <recommendedName>
        <fullName evidence="3 9">Gluconokinase</fullName>
        <ecNumber evidence="3 9">2.7.1.12</ecNumber>
    </recommendedName>
</protein>
<dbReference type="Proteomes" id="UP001597033">
    <property type="component" value="Unassembled WGS sequence"/>
</dbReference>
<evidence type="ECO:0000256" key="7">
    <source>
        <dbReference type="ARBA" id="ARBA00022840"/>
    </source>
</evidence>
<dbReference type="Pfam" id="PF13671">
    <property type="entry name" value="AAA_33"/>
    <property type="match status" value="1"/>
</dbReference>
<gene>
    <name evidence="10" type="ORF">ACFQ2N_09525</name>
</gene>
<dbReference type="InterPro" id="IPR027417">
    <property type="entry name" value="P-loop_NTPase"/>
</dbReference>
<sequence length="168" mass="18020">MSGTAAVAVVMGVSGSGKTTLARALAAAWTATFLDADDFHSDEARAWMASGRPLTDAMRVPWVERIAAELRRRVAAGERVTLAFSGLRRGHRDLLRATGLPMRFLFLEGDASLIAERMRARSGHYMPVSLLDSQFDALEDPRGEADVTALAVALAPEEQLAQALAALV</sequence>
<organism evidence="10 11">
    <name type="scientific">Pseudoxanthomonas kaohsiungensis</name>
    <dbReference type="NCBI Taxonomy" id="283923"/>
    <lineage>
        <taxon>Bacteria</taxon>
        <taxon>Pseudomonadati</taxon>
        <taxon>Pseudomonadota</taxon>
        <taxon>Gammaproteobacteria</taxon>
        <taxon>Lysobacterales</taxon>
        <taxon>Lysobacteraceae</taxon>
        <taxon>Pseudoxanthomonas</taxon>
    </lineage>
</organism>
<comment type="caution">
    <text evidence="10">The sequence shown here is derived from an EMBL/GenBank/DDBJ whole genome shotgun (WGS) entry which is preliminary data.</text>
</comment>
<dbReference type="RefSeq" id="WP_238394263.1">
    <property type="nucleotide sequence ID" value="NZ_JBHTKN010000005.1"/>
</dbReference>
<dbReference type="PANTHER" id="PTHR43442:SF3">
    <property type="entry name" value="GLUCONOKINASE-RELATED"/>
    <property type="match status" value="1"/>
</dbReference>
<evidence type="ECO:0000256" key="6">
    <source>
        <dbReference type="ARBA" id="ARBA00022777"/>
    </source>
</evidence>
<keyword evidence="4 9" id="KW-0808">Transferase</keyword>
<dbReference type="Gene3D" id="3.40.50.300">
    <property type="entry name" value="P-loop containing nucleotide triphosphate hydrolases"/>
    <property type="match status" value="1"/>
</dbReference>
<evidence type="ECO:0000256" key="5">
    <source>
        <dbReference type="ARBA" id="ARBA00022741"/>
    </source>
</evidence>